<dbReference type="PANTHER" id="PTHR30069">
    <property type="entry name" value="TONB-DEPENDENT OUTER MEMBRANE RECEPTOR"/>
    <property type="match status" value="1"/>
</dbReference>
<dbReference type="GO" id="GO:0015344">
    <property type="term" value="F:siderophore uptake transmembrane transporter activity"/>
    <property type="evidence" value="ECO:0007669"/>
    <property type="project" value="TreeGrafter"/>
</dbReference>
<dbReference type="Proteomes" id="UP000264702">
    <property type="component" value="Unassembled WGS sequence"/>
</dbReference>
<dbReference type="Gene3D" id="2.60.40.1120">
    <property type="entry name" value="Carboxypeptidase-like, regulatory domain"/>
    <property type="match status" value="1"/>
</dbReference>
<keyword evidence="9" id="KW-1185">Reference proteome</keyword>
<proteinExistence type="predicted"/>
<dbReference type="SUPFAM" id="SSF56935">
    <property type="entry name" value="Porins"/>
    <property type="match status" value="1"/>
</dbReference>
<keyword evidence="3" id="KW-1134">Transmembrane beta strand</keyword>
<organism evidence="8 9">
    <name type="scientific">Paracidobacterium acidisoli</name>
    <dbReference type="NCBI Taxonomy" id="2303751"/>
    <lineage>
        <taxon>Bacteria</taxon>
        <taxon>Pseudomonadati</taxon>
        <taxon>Acidobacteriota</taxon>
        <taxon>Terriglobia</taxon>
        <taxon>Terriglobales</taxon>
        <taxon>Acidobacteriaceae</taxon>
        <taxon>Paracidobacterium</taxon>
    </lineage>
</organism>
<dbReference type="EMBL" id="QVQT01000002">
    <property type="protein sequence ID" value="RFU18008.1"/>
    <property type="molecule type" value="Genomic_DNA"/>
</dbReference>
<evidence type="ECO:0000256" key="3">
    <source>
        <dbReference type="ARBA" id="ARBA00022452"/>
    </source>
</evidence>
<dbReference type="InterPro" id="IPR057601">
    <property type="entry name" value="Oar-like_b-barrel"/>
</dbReference>
<comment type="caution">
    <text evidence="8">The sequence shown here is derived from an EMBL/GenBank/DDBJ whole genome shotgun (WGS) entry which is preliminary data.</text>
</comment>
<feature type="domain" description="TonB-dependent transporter Oar-like beta-barrel" evidence="7">
    <location>
        <begin position="237"/>
        <end position="1121"/>
    </location>
</feature>
<protein>
    <submittedName>
        <fullName evidence="8">TonB-dependent receptor</fullName>
    </submittedName>
</protein>
<dbReference type="OrthoDB" id="97893at2"/>
<keyword evidence="2" id="KW-0813">Transport</keyword>
<dbReference type="InterPro" id="IPR008969">
    <property type="entry name" value="CarboxyPept-like_regulatory"/>
</dbReference>
<dbReference type="SUPFAM" id="SSF49464">
    <property type="entry name" value="Carboxypeptidase regulatory domain-like"/>
    <property type="match status" value="1"/>
</dbReference>
<evidence type="ECO:0000313" key="9">
    <source>
        <dbReference type="Proteomes" id="UP000264702"/>
    </source>
</evidence>
<keyword evidence="4" id="KW-0812">Transmembrane</keyword>
<keyword evidence="8" id="KW-0675">Receptor</keyword>
<accession>A0A372ISZ5</accession>
<dbReference type="Gene3D" id="2.40.170.20">
    <property type="entry name" value="TonB-dependent receptor, beta-barrel domain"/>
    <property type="match status" value="1"/>
</dbReference>
<dbReference type="Pfam" id="PF13620">
    <property type="entry name" value="CarboxypepD_reg"/>
    <property type="match status" value="1"/>
</dbReference>
<evidence type="ECO:0000256" key="6">
    <source>
        <dbReference type="ARBA" id="ARBA00023237"/>
    </source>
</evidence>
<dbReference type="PANTHER" id="PTHR30069:SF46">
    <property type="entry name" value="OAR PROTEIN"/>
    <property type="match status" value="1"/>
</dbReference>
<reference evidence="8 9" key="1">
    <citation type="submission" date="2018-08" db="EMBL/GenBank/DDBJ databases">
        <title>Acidipila sp. 4G-K13, an acidobacterium isolated from forest soil.</title>
        <authorList>
            <person name="Gao Z.-H."/>
            <person name="Qiu L.-H."/>
        </authorList>
    </citation>
    <scope>NUCLEOTIDE SEQUENCE [LARGE SCALE GENOMIC DNA]</scope>
    <source>
        <strain evidence="8 9">4G-K13</strain>
    </source>
</reference>
<dbReference type="InterPro" id="IPR036942">
    <property type="entry name" value="Beta-barrel_TonB_sf"/>
</dbReference>
<evidence type="ECO:0000256" key="5">
    <source>
        <dbReference type="ARBA" id="ARBA00023136"/>
    </source>
</evidence>
<evidence type="ECO:0000313" key="8">
    <source>
        <dbReference type="EMBL" id="RFU18008.1"/>
    </source>
</evidence>
<evidence type="ECO:0000256" key="1">
    <source>
        <dbReference type="ARBA" id="ARBA00004571"/>
    </source>
</evidence>
<evidence type="ECO:0000256" key="4">
    <source>
        <dbReference type="ARBA" id="ARBA00022692"/>
    </source>
</evidence>
<evidence type="ECO:0000256" key="2">
    <source>
        <dbReference type="ARBA" id="ARBA00022448"/>
    </source>
</evidence>
<gene>
    <name evidence="8" type="ORF">D0Y96_07260</name>
</gene>
<dbReference type="AlphaFoldDB" id="A0A372ISZ5"/>
<dbReference type="GO" id="GO:0009279">
    <property type="term" value="C:cell outer membrane"/>
    <property type="evidence" value="ECO:0007669"/>
    <property type="project" value="UniProtKB-SubCell"/>
</dbReference>
<keyword evidence="6" id="KW-0998">Cell outer membrane</keyword>
<dbReference type="GO" id="GO:0044718">
    <property type="term" value="P:siderophore transmembrane transport"/>
    <property type="evidence" value="ECO:0007669"/>
    <property type="project" value="TreeGrafter"/>
</dbReference>
<name>A0A372ISZ5_9BACT</name>
<evidence type="ECO:0000259" key="7">
    <source>
        <dbReference type="Pfam" id="PF25183"/>
    </source>
</evidence>
<dbReference type="InterPro" id="IPR039426">
    <property type="entry name" value="TonB-dep_rcpt-like"/>
</dbReference>
<comment type="subcellular location">
    <subcellularLocation>
        <location evidence="1">Cell outer membrane</location>
        <topology evidence="1">Multi-pass membrane protein</topology>
    </subcellularLocation>
</comment>
<sequence>MTTNGFSQISTASLNGVVKDPTGAAIPNATVTLRNLDTNVARTAVSNGDGLYAIVSILPGRYTLEASANGFGAQKIASFTLAVGQTATYDFALSVGVQNTVVTVQGAAPQLDVTSSNLGTVMATKQVNDLPLNGRNFTQLLQLTPGVVPINTGQSNGNGGGFAGPATVQGSSFTFPAINGQTNRSNFYFTDGLMNYGSLLSTYAVPPIIDAIQEFKIVSHTDDASTGSVLGGVVNVVSKSGTNSLHGALWEYIRNNAFDAQEDFTSVPAFRQNQFGVAGGGPVFFPKLYNGKNKTFFYGAYQGLRYTRQNDTGILVPTAAQLAGDESSFGSQIYNPFSTTPDPAHPGEYLRQPFQGNQIPSNLIDQRMVAWAQFVFPQAGAKNPVNGDNAIDPTPVAQTQNEWTARIDQTIGSNSSAWFRYSEIHSTTTQSGGVPGLVTSTTTPGTNWGGSFVYTFNPSLIVQVEAGHTNVQHNGETRWGKSIAGIFSQVGFSSDFAGNFNANNGGNLLPSPGISGYANGGESVQNQPKVTDSTQVSGTVTKIIGDHELHIGGGYISNSFATPIGYASLGFFAEQTGDPEDFTTSPGDPLSSFILNVPNQANRRNVNETTRPGGVLSGYVQDTWKALPKLTLNIGLRYDVTLIPAYGTNATIGENGGIETGDMDLDNGTYILQKVPPPCSVRGHAPCIPGDGTLPAHVVVDPRGKIAHNDYDNFGPRLGFAYRYDDKTVVRGGFGIVYDNWAAVSQMAQNIEGSWPDIGQLINNSLNIPSTTSATPNATAQDPFAGSTAGLFPAATPFQQVQWFYDPHIKNAYSEQWTLGVERQLSTSTTVGLNYVGSVGRRNDVGGYYNTALTPGPGDAQSRALYPYIAPTFYDRSIGSSSYHAAQFMLNRRMSNGLSYQVAYTWSKSMNVGGDGWFGVEGTVPQDPYNVAGFGSYAVSGTDLRNVLSVNTLYEIPVGKGRQFSTGNHLFDYALGNWQFNNIFTARSGQVYTPDTSTDVANTGNGFTYETLDVVGNPNKSKRTPAEWFNTAAYATPQNYTYGSAGRNSLRSNGFWNLDTSVFRQFPIHDNLTFEFRAEAFNIFNHPVFAPPDANINDATYGSVVWSNYPTGTVSTSRELQFAGRITF</sequence>
<dbReference type="Pfam" id="PF25183">
    <property type="entry name" value="OMP_b-brl_4"/>
    <property type="match status" value="1"/>
</dbReference>
<keyword evidence="5" id="KW-0472">Membrane</keyword>